<dbReference type="Pfam" id="PF04545">
    <property type="entry name" value="Sigma70_r4"/>
    <property type="match status" value="1"/>
</dbReference>
<dbReference type="InterPro" id="IPR007630">
    <property type="entry name" value="RNA_pol_sigma70_r4"/>
</dbReference>
<accession>A0ABU2CK74</accession>
<dbReference type="EMBL" id="JAVDYE010000001">
    <property type="protein sequence ID" value="MDR7381721.1"/>
    <property type="molecule type" value="Genomic_DNA"/>
</dbReference>
<dbReference type="Proteomes" id="UP001183585">
    <property type="component" value="Unassembled WGS sequence"/>
</dbReference>
<keyword evidence="2" id="KW-0804">Transcription</keyword>
<evidence type="ECO:0000313" key="2">
    <source>
        <dbReference type="EMBL" id="MDR7381721.1"/>
    </source>
</evidence>
<keyword evidence="3" id="KW-1185">Reference proteome</keyword>
<dbReference type="SUPFAM" id="SSF88659">
    <property type="entry name" value="Sigma3 and sigma4 domains of RNA polymerase sigma factors"/>
    <property type="match status" value="1"/>
</dbReference>
<gene>
    <name evidence="2" type="ORF">J2S48_001236</name>
</gene>
<proteinExistence type="predicted"/>
<dbReference type="Gene3D" id="1.10.10.60">
    <property type="entry name" value="Homeodomain-like"/>
    <property type="match status" value="1"/>
</dbReference>
<dbReference type="RefSeq" id="WP_274998040.1">
    <property type="nucleotide sequence ID" value="NZ_JAJQQP010000020.1"/>
</dbReference>
<dbReference type="InterPro" id="IPR013324">
    <property type="entry name" value="RNA_pol_sigma_r3/r4-like"/>
</dbReference>
<organism evidence="2 3">
    <name type="scientific">Promicromonospora iranensis</name>
    <dbReference type="NCBI Taxonomy" id="1105144"/>
    <lineage>
        <taxon>Bacteria</taxon>
        <taxon>Bacillati</taxon>
        <taxon>Actinomycetota</taxon>
        <taxon>Actinomycetes</taxon>
        <taxon>Micrococcales</taxon>
        <taxon>Promicromonosporaceae</taxon>
        <taxon>Promicromonospora</taxon>
    </lineage>
</organism>
<reference evidence="2 3" key="1">
    <citation type="submission" date="2023-07" db="EMBL/GenBank/DDBJ databases">
        <title>Sequencing the genomes of 1000 actinobacteria strains.</title>
        <authorList>
            <person name="Klenk H.-P."/>
        </authorList>
    </citation>
    <scope>NUCLEOTIDE SEQUENCE [LARGE SCALE GENOMIC DNA]</scope>
    <source>
        <strain evidence="2 3">DSM 45554</strain>
    </source>
</reference>
<feature type="domain" description="RNA polymerase sigma-70 region 4" evidence="1">
    <location>
        <begin position="18"/>
        <end position="52"/>
    </location>
</feature>
<keyword evidence="2" id="KW-0240">DNA-directed RNA polymerase</keyword>
<evidence type="ECO:0000313" key="3">
    <source>
        <dbReference type="Proteomes" id="UP001183585"/>
    </source>
</evidence>
<sequence length="67" mass="7679">MTMRKQELPESRVAEAVARYEQGWTAPQIADYYGVSASNIRARLKEAGVTLRDSHRRRRLDGFDPSL</sequence>
<name>A0ABU2CK74_9MICO</name>
<protein>
    <submittedName>
        <fullName evidence="2">DNA-directed RNA polymerase specialized sigma24 family protein</fullName>
    </submittedName>
</protein>
<evidence type="ECO:0000259" key="1">
    <source>
        <dbReference type="Pfam" id="PF04545"/>
    </source>
</evidence>
<dbReference type="GO" id="GO:0000428">
    <property type="term" value="C:DNA-directed RNA polymerase complex"/>
    <property type="evidence" value="ECO:0007669"/>
    <property type="project" value="UniProtKB-KW"/>
</dbReference>
<comment type="caution">
    <text evidence="2">The sequence shown here is derived from an EMBL/GenBank/DDBJ whole genome shotgun (WGS) entry which is preliminary data.</text>
</comment>